<evidence type="ECO:0000313" key="1">
    <source>
        <dbReference type="EMBL" id="EMS57719.1"/>
    </source>
</evidence>
<protein>
    <submittedName>
        <fullName evidence="1">Uncharacterized protein</fullName>
    </submittedName>
</protein>
<organism evidence="1">
    <name type="scientific">Triticum urartu</name>
    <name type="common">Red wild einkorn</name>
    <name type="synonym">Crithodium urartu</name>
    <dbReference type="NCBI Taxonomy" id="4572"/>
    <lineage>
        <taxon>Eukaryota</taxon>
        <taxon>Viridiplantae</taxon>
        <taxon>Streptophyta</taxon>
        <taxon>Embryophyta</taxon>
        <taxon>Tracheophyta</taxon>
        <taxon>Spermatophyta</taxon>
        <taxon>Magnoliopsida</taxon>
        <taxon>Liliopsida</taxon>
        <taxon>Poales</taxon>
        <taxon>Poaceae</taxon>
        <taxon>BOP clade</taxon>
        <taxon>Pooideae</taxon>
        <taxon>Triticodae</taxon>
        <taxon>Triticeae</taxon>
        <taxon>Triticinae</taxon>
        <taxon>Triticum</taxon>
    </lineage>
</organism>
<gene>
    <name evidence="1" type="ORF">TRIUR3_04738</name>
</gene>
<sequence length="78" mass="8531">MALQCYTPLLKPQLAQVSVNPSINTIQIPGYATALAMVAGTTFAWATFSVMILLSKLKNLNLLHGFVMLDVPQETSFF</sequence>
<reference evidence="1" key="1">
    <citation type="journal article" date="2013" name="Nature">
        <title>Draft genome of the wheat A-genome progenitor Triticum urartu.</title>
        <authorList>
            <person name="Ling H.Q."/>
            <person name="Zhao S."/>
            <person name="Liu D."/>
            <person name="Wang J."/>
            <person name="Sun H."/>
            <person name="Zhang C."/>
            <person name="Fan H."/>
            <person name="Li D."/>
            <person name="Dong L."/>
            <person name="Tao Y."/>
            <person name="Gao C."/>
            <person name="Wu H."/>
            <person name="Li Y."/>
            <person name="Cui Y."/>
            <person name="Guo X."/>
            <person name="Zheng S."/>
            <person name="Wang B."/>
            <person name="Yu K."/>
            <person name="Liang Q."/>
            <person name="Yang W."/>
            <person name="Lou X."/>
            <person name="Chen J."/>
            <person name="Feng M."/>
            <person name="Jian J."/>
            <person name="Zhang X."/>
            <person name="Luo G."/>
            <person name="Jiang Y."/>
            <person name="Liu J."/>
            <person name="Wang Z."/>
            <person name="Sha Y."/>
            <person name="Zhang B."/>
            <person name="Wu H."/>
            <person name="Tang D."/>
            <person name="Shen Q."/>
            <person name="Xue P."/>
            <person name="Zou S."/>
            <person name="Wang X."/>
            <person name="Liu X."/>
            <person name="Wang F."/>
            <person name="Yang Y."/>
            <person name="An X."/>
            <person name="Dong Z."/>
            <person name="Zhang K."/>
            <person name="Zhang X."/>
            <person name="Luo M.C."/>
            <person name="Dvorak J."/>
            <person name="Tong Y."/>
            <person name="Wang J."/>
            <person name="Yang H."/>
            <person name="Li Z."/>
            <person name="Wang D."/>
            <person name="Zhang A."/>
            <person name="Wang J."/>
        </authorList>
    </citation>
    <scope>NUCLEOTIDE SEQUENCE</scope>
</reference>
<accession>M8AB15</accession>
<proteinExistence type="predicted"/>
<name>M8AB15_TRIUA</name>
<dbReference type="AlphaFoldDB" id="M8AB15"/>
<dbReference type="EMBL" id="KD141281">
    <property type="protein sequence ID" value="EMS57719.1"/>
    <property type="molecule type" value="Genomic_DNA"/>
</dbReference>